<dbReference type="SUPFAM" id="SSF55174">
    <property type="entry name" value="Alpha-L RNA-binding motif"/>
    <property type="match status" value="1"/>
</dbReference>
<evidence type="ECO:0000256" key="7">
    <source>
        <dbReference type="PROSITE-ProRule" id="PRU00182"/>
    </source>
</evidence>
<comment type="function">
    <text evidence="6">Responsible for synthesis of pseudouridine from uracil-2605 in 23S ribosomal RNA.</text>
</comment>
<dbReference type="Proteomes" id="UP000469462">
    <property type="component" value="Unassembled WGS sequence"/>
</dbReference>
<dbReference type="PANTHER" id="PTHR47683:SF3">
    <property type="entry name" value="RIBOSOMAL LARGE SUBUNIT PSEUDOURIDINE SYNTHASE B"/>
    <property type="match status" value="1"/>
</dbReference>
<proteinExistence type="inferred from homology"/>
<evidence type="ECO:0000256" key="5">
    <source>
        <dbReference type="ARBA" id="ARBA00036944"/>
    </source>
</evidence>
<dbReference type="Gene3D" id="3.30.70.580">
    <property type="entry name" value="Pseudouridine synthase I, catalytic domain, N-terminal subdomain"/>
    <property type="match status" value="1"/>
</dbReference>
<feature type="compositionally biased region" description="Basic and acidic residues" evidence="9">
    <location>
        <begin position="357"/>
        <end position="379"/>
    </location>
</feature>
<dbReference type="FunFam" id="3.30.70.1560:FF:000001">
    <property type="entry name" value="Pseudouridine synthase"/>
    <property type="match status" value="1"/>
</dbReference>
<evidence type="ECO:0000256" key="2">
    <source>
        <dbReference type="ARBA" id="ARBA00022552"/>
    </source>
</evidence>
<dbReference type="Gene3D" id="3.30.70.1560">
    <property type="entry name" value="Alpha-L RNA-binding motif"/>
    <property type="match status" value="1"/>
</dbReference>
<dbReference type="InterPro" id="IPR002942">
    <property type="entry name" value="S4_RNA-bd"/>
</dbReference>
<dbReference type="InterPro" id="IPR006145">
    <property type="entry name" value="PsdUridine_synth_RsuA/RluA"/>
</dbReference>
<dbReference type="GO" id="GO:0005829">
    <property type="term" value="C:cytosol"/>
    <property type="evidence" value="ECO:0007669"/>
    <property type="project" value="UniProtKB-ARBA"/>
</dbReference>
<feature type="region of interest" description="Disordered" evidence="9">
    <location>
        <begin position="314"/>
        <end position="399"/>
    </location>
</feature>
<keyword evidence="12" id="KW-1185">Reference proteome</keyword>
<evidence type="ECO:0000256" key="9">
    <source>
        <dbReference type="SAM" id="MobiDB-lite"/>
    </source>
</evidence>
<evidence type="ECO:0000313" key="12">
    <source>
        <dbReference type="Proteomes" id="UP000469462"/>
    </source>
</evidence>
<dbReference type="PROSITE" id="PS01149">
    <property type="entry name" value="PSI_RSU"/>
    <property type="match status" value="1"/>
</dbReference>
<dbReference type="PROSITE" id="PS50889">
    <property type="entry name" value="S4"/>
    <property type="match status" value="1"/>
</dbReference>
<reference evidence="11 12" key="1">
    <citation type="submission" date="2019-10" db="EMBL/GenBank/DDBJ databases">
        <title>Genome diversity of Sutterella seckii.</title>
        <authorList>
            <person name="Chaplin A.V."/>
            <person name="Sokolova S.R."/>
            <person name="Mosin K.A."/>
            <person name="Ivanova E.L."/>
            <person name="Kochetkova T.O."/>
            <person name="Goltsov A.Y."/>
            <person name="Trofimov D.Y."/>
            <person name="Efimov B.A."/>
        </authorList>
    </citation>
    <scope>NUCLEOTIDE SEQUENCE [LARGE SCALE GENOMIC DNA]</scope>
    <source>
        <strain evidence="11 12">ASD3426</strain>
    </source>
</reference>
<comment type="similarity">
    <text evidence="1 8">Belongs to the pseudouridine synthase RsuA family.</text>
</comment>
<evidence type="ECO:0000256" key="3">
    <source>
        <dbReference type="ARBA" id="ARBA00022884"/>
    </source>
</evidence>
<dbReference type="RefSeq" id="WP_139688651.1">
    <property type="nucleotide sequence ID" value="NZ_WEHW01000072.1"/>
</dbReference>
<feature type="domain" description="RNA-binding S4" evidence="10">
    <location>
        <begin position="41"/>
        <end position="102"/>
    </location>
</feature>
<keyword evidence="4 8" id="KW-0413">Isomerase</keyword>
<dbReference type="NCBIfam" id="TIGR00093">
    <property type="entry name" value="pseudouridine synthase"/>
    <property type="match status" value="1"/>
</dbReference>
<feature type="compositionally biased region" description="Basic and acidic residues" evidence="9">
    <location>
        <begin position="314"/>
        <end position="335"/>
    </location>
</feature>
<dbReference type="InterPro" id="IPR050343">
    <property type="entry name" value="RsuA_PseudoU_synthase"/>
</dbReference>
<dbReference type="CDD" id="cd00165">
    <property type="entry name" value="S4"/>
    <property type="match status" value="1"/>
</dbReference>
<sequence length="399" mass="44882">MKKRTPFRAPMKKPRPMRPRPDATAEGMPAEAGFEGNTLTEKLQKALADAGWGSRREMERLIESGVVTVNGSTAKLGDRVGALDVIRVEGRLVRRPAQEPGEAPRVLLYHKPAGEIVSRDDPEGRPSVFDHLPRVPGGRWIAVGRLDFNTEGLLIFTTSGALANRLMHPRYEMEREYAVRTVGELPVEDEQKLLTGIELEDGPAKFLTLNDEGGKGLNHWYTVTIREGRNREVRRLFEAVNLTVSRLIRVRYGAVELPSGLLRGKMKELEPADVKRWIAELDRLDKQSTPEAQAEKAAQVKAEKAAARIRWRERMEKEEREAEEAPKRRRPEGASDRTGVPFKGARDMSARPTQRHYLKDGQPEGGKRAERTERTERPQRVPRGIGAARNSRGPRGGRL</sequence>
<dbReference type="Pfam" id="PF01479">
    <property type="entry name" value="S4"/>
    <property type="match status" value="1"/>
</dbReference>
<dbReference type="InterPro" id="IPR020103">
    <property type="entry name" value="PsdUridine_synth_cat_dom_sf"/>
</dbReference>
<dbReference type="GO" id="GO:0160139">
    <property type="term" value="F:23S rRNA pseudouridine(2605) synthase activity"/>
    <property type="evidence" value="ECO:0007669"/>
    <property type="project" value="UniProtKB-EC"/>
</dbReference>
<feature type="region of interest" description="Disordered" evidence="9">
    <location>
        <begin position="1"/>
        <end position="37"/>
    </location>
</feature>
<dbReference type="InterPro" id="IPR000748">
    <property type="entry name" value="PsdUridine_synth_RsuA/RluB/E/F"/>
</dbReference>
<dbReference type="GO" id="GO:0000455">
    <property type="term" value="P:enzyme-directed rRNA pseudouridine synthesis"/>
    <property type="evidence" value="ECO:0007669"/>
    <property type="project" value="UniProtKB-ARBA"/>
</dbReference>
<dbReference type="AlphaFoldDB" id="A0AAI9WM88"/>
<dbReference type="FunFam" id="3.10.290.10:FF:000003">
    <property type="entry name" value="Pseudouridine synthase"/>
    <property type="match status" value="1"/>
</dbReference>
<dbReference type="EMBL" id="WEHW01000072">
    <property type="protein sequence ID" value="KAB7649645.1"/>
    <property type="molecule type" value="Genomic_DNA"/>
</dbReference>
<feature type="compositionally biased region" description="Basic residues" evidence="9">
    <location>
        <begin position="1"/>
        <end position="18"/>
    </location>
</feature>
<evidence type="ECO:0000256" key="1">
    <source>
        <dbReference type="ARBA" id="ARBA00008348"/>
    </source>
</evidence>
<comment type="catalytic activity">
    <reaction evidence="5">
        <text>uridine(2605) in 23S rRNA = pseudouridine(2605) in 23S rRNA</text>
        <dbReference type="Rhea" id="RHEA:42520"/>
        <dbReference type="Rhea" id="RHEA-COMP:10095"/>
        <dbReference type="Rhea" id="RHEA-COMP:10096"/>
        <dbReference type="ChEBI" id="CHEBI:65314"/>
        <dbReference type="ChEBI" id="CHEBI:65315"/>
        <dbReference type="EC" id="5.4.99.22"/>
    </reaction>
</comment>
<keyword evidence="2" id="KW-0698">rRNA processing</keyword>
<dbReference type="FunFam" id="3.30.70.580:FF:000009">
    <property type="entry name" value="Pseudouridine synthase"/>
    <property type="match status" value="1"/>
</dbReference>
<dbReference type="InterPro" id="IPR020094">
    <property type="entry name" value="TruA/RsuA/RluB/E/F_N"/>
</dbReference>
<evidence type="ECO:0000313" key="11">
    <source>
        <dbReference type="EMBL" id="KAB7649645.1"/>
    </source>
</evidence>
<accession>A0AAI9WM88</accession>
<dbReference type="CDD" id="cd02556">
    <property type="entry name" value="PseudoU_synth_RluB"/>
    <property type="match status" value="1"/>
</dbReference>
<dbReference type="NCBIfam" id="NF007976">
    <property type="entry name" value="PRK10700.1"/>
    <property type="match status" value="1"/>
</dbReference>
<dbReference type="Gene3D" id="3.10.290.10">
    <property type="entry name" value="RNA-binding S4 domain"/>
    <property type="match status" value="1"/>
</dbReference>
<name>A0AAI9WM88_9BURK</name>
<dbReference type="SMART" id="SM00363">
    <property type="entry name" value="S4"/>
    <property type="match status" value="1"/>
</dbReference>
<dbReference type="InterPro" id="IPR018496">
    <property type="entry name" value="PsdUridine_synth_RsuA/RluB_CS"/>
</dbReference>
<keyword evidence="3 7" id="KW-0694">RNA-binding</keyword>
<dbReference type="EC" id="5.4.99.-" evidence="8"/>
<dbReference type="Pfam" id="PF00849">
    <property type="entry name" value="PseudoU_synth_2"/>
    <property type="match status" value="1"/>
</dbReference>
<dbReference type="SUPFAM" id="SSF55120">
    <property type="entry name" value="Pseudouridine synthase"/>
    <property type="match status" value="1"/>
</dbReference>
<evidence type="ECO:0000259" key="10">
    <source>
        <dbReference type="SMART" id="SM00363"/>
    </source>
</evidence>
<gene>
    <name evidence="11" type="ORF">GBM96_11015</name>
</gene>
<dbReference type="InterPro" id="IPR042092">
    <property type="entry name" value="PsdUridine_s_RsuA/RluB/E/F_cat"/>
</dbReference>
<dbReference type="GO" id="GO:0003723">
    <property type="term" value="F:RNA binding"/>
    <property type="evidence" value="ECO:0007669"/>
    <property type="project" value="UniProtKB-KW"/>
</dbReference>
<dbReference type="InterPro" id="IPR036986">
    <property type="entry name" value="S4_RNA-bd_sf"/>
</dbReference>
<evidence type="ECO:0000256" key="6">
    <source>
        <dbReference type="ARBA" id="ARBA00037383"/>
    </source>
</evidence>
<evidence type="ECO:0000256" key="4">
    <source>
        <dbReference type="ARBA" id="ARBA00023235"/>
    </source>
</evidence>
<dbReference type="PANTHER" id="PTHR47683">
    <property type="entry name" value="PSEUDOURIDINE SYNTHASE FAMILY PROTEIN-RELATED"/>
    <property type="match status" value="1"/>
</dbReference>
<protein>
    <recommendedName>
        <fullName evidence="8">Pseudouridine synthase</fullName>
        <ecNumber evidence="8">5.4.99.-</ecNumber>
    </recommendedName>
</protein>
<evidence type="ECO:0000256" key="8">
    <source>
        <dbReference type="RuleBase" id="RU003887"/>
    </source>
</evidence>
<organism evidence="11 12">
    <name type="scientific">Sutterella seckii</name>
    <dbReference type="NCBI Taxonomy" id="1944635"/>
    <lineage>
        <taxon>Bacteria</taxon>
        <taxon>Pseudomonadati</taxon>
        <taxon>Pseudomonadota</taxon>
        <taxon>Betaproteobacteria</taxon>
        <taxon>Burkholderiales</taxon>
        <taxon>Sutterellaceae</taxon>
        <taxon>Sutterella</taxon>
    </lineage>
</organism>
<comment type="caution">
    <text evidence="11">The sequence shown here is derived from an EMBL/GenBank/DDBJ whole genome shotgun (WGS) entry which is preliminary data.</text>
</comment>